<feature type="compositionally biased region" description="Basic residues" evidence="1">
    <location>
        <begin position="59"/>
        <end position="69"/>
    </location>
</feature>
<feature type="compositionally biased region" description="Basic and acidic residues" evidence="1">
    <location>
        <begin position="70"/>
        <end position="96"/>
    </location>
</feature>
<feature type="compositionally biased region" description="Polar residues" evidence="1">
    <location>
        <begin position="1"/>
        <end position="20"/>
    </location>
</feature>
<proteinExistence type="predicted"/>
<feature type="compositionally biased region" description="Acidic residues" evidence="1">
    <location>
        <begin position="260"/>
        <end position="269"/>
    </location>
</feature>
<organism evidence="2 3">
    <name type="scientific">Colletotrichum nymphaeae SA-01</name>
    <dbReference type="NCBI Taxonomy" id="1460502"/>
    <lineage>
        <taxon>Eukaryota</taxon>
        <taxon>Fungi</taxon>
        <taxon>Dikarya</taxon>
        <taxon>Ascomycota</taxon>
        <taxon>Pezizomycotina</taxon>
        <taxon>Sordariomycetes</taxon>
        <taxon>Hypocreomycetidae</taxon>
        <taxon>Glomerellales</taxon>
        <taxon>Glomerellaceae</taxon>
        <taxon>Colletotrichum</taxon>
        <taxon>Colletotrichum acutatum species complex</taxon>
    </lineage>
</organism>
<evidence type="ECO:0000313" key="2">
    <source>
        <dbReference type="EMBL" id="KXH64390.1"/>
    </source>
</evidence>
<feature type="compositionally biased region" description="Basic and acidic residues" evidence="1">
    <location>
        <begin position="303"/>
        <end position="312"/>
    </location>
</feature>
<dbReference type="OrthoDB" id="5286775at2759"/>
<feature type="compositionally biased region" description="Low complexity" evidence="1">
    <location>
        <begin position="29"/>
        <end position="44"/>
    </location>
</feature>
<feature type="region of interest" description="Disordered" evidence="1">
    <location>
        <begin position="254"/>
        <end position="317"/>
    </location>
</feature>
<reference evidence="2 3" key="1">
    <citation type="submission" date="2014-02" db="EMBL/GenBank/DDBJ databases">
        <title>The genome sequence of Colletotrichum nymphaeae SA-01.</title>
        <authorList>
            <person name="Baroncelli R."/>
            <person name="Thon M.R."/>
        </authorList>
    </citation>
    <scope>NUCLEOTIDE SEQUENCE [LARGE SCALE GENOMIC DNA]</scope>
    <source>
        <strain evidence="2 3">SA-01</strain>
    </source>
</reference>
<dbReference type="EMBL" id="JEMN01000087">
    <property type="protein sequence ID" value="KXH64390.1"/>
    <property type="molecule type" value="Genomic_DNA"/>
</dbReference>
<evidence type="ECO:0000256" key="1">
    <source>
        <dbReference type="SAM" id="MobiDB-lite"/>
    </source>
</evidence>
<name>A0A135UVF9_9PEZI</name>
<evidence type="ECO:0000313" key="3">
    <source>
        <dbReference type="Proteomes" id="UP000070054"/>
    </source>
</evidence>
<keyword evidence="3" id="KW-1185">Reference proteome</keyword>
<dbReference type="Proteomes" id="UP000070054">
    <property type="component" value="Unassembled WGS sequence"/>
</dbReference>
<accession>A0A135UVF9</accession>
<protein>
    <submittedName>
        <fullName evidence="2">Uncharacterized protein</fullName>
    </submittedName>
</protein>
<sequence>MNRQSSESVGSASPARTPQISRPLARSRLSATPLTETPPTSTSAGRDGTPGSDKILSGRVKKTPRKVSKRKEDVLSEKEKDEERRQLDEMDEERKLFPGSDDWTDEENRLFQILYMRQYSPLLPSHWDMDFRGIPIPDVLFASSDAHPPVINSRSGNDFKATRALARLIELTANVRALCQTRQRHRARALIEKELHEYTKWAEQDGGYNSLEYLPNLVIDMVDTKMSPQAIEEHMQLRLKAAAATHRAHWRNDLANPDYREDEDEDAEIEDNRVVLVPDKYQTPSPKKPRALRRSTSPSNGTKYDDNQKDKIPGWNLFSPASQSSYGQEEQYTRRPPVIYGLFIVNTSVMVLTIDSAKEGDEAHVSYQVEVGLSKNYQAVWNAITIAIVVCLARDAMMEMKVDFNTSLNDGDSDPDA</sequence>
<gene>
    <name evidence="2" type="ORF">CNYM01_14027</name>
</gene>
<dbReference type="AlphaFoldDB" id="A0A135UVF9"/>
<comment type="caution">
    <text evidence="2">The sequence shown here is derived from an EMBL/GenBank/DDBJ whole genome shotgun (WGS) entry which is preliminary data.</text>
</comment>
<feature type="region of interest" description="Disordered" evidence="1">
    <location>
        <begin position="1"/>
        <end position="101"/>
    </location>
</feature>